<accession>A0A5J6F828</accession>
<dbReference type="Pfam" id="PF08044">
    <property type="entry name" value="DUF1707"/>
    <property type="match status" value="1"/>
</dbReference>
<dbReference type="AlphaFoldDB" id="A0A5J6F828"/>
<dbReference type="KEGG" id="snk:CP967_11635"/>
<feature type="compositionally biased region" description="Low complexity" evidence="1">
    <location>
        <begin position="22"/>
        <end position="33"/>
    </location>
</feature>
<evidence type="ECO:0000313" key="5">
    <source>
        <dbReference type="Proteomes" id="UP000326178"/>
    </source>
</evidence>
<dbReference type="InterPro" id="IPR012551">
    <property type="entry name" value="DUF1707_SHOCT-like"/>
</dbReference>
<sequence length="233" mass="24392">MDLEKQPQQPVGPAGPVPAGPTPAGAAPVGIRASDADRDRFADILREAMAEGRLTADEHAERVDLVYRARTLGELEPLVGDLPAGGGAARPAAPPSPYGPEVPSGPAENLVAVFSASTRRGRWRVGGRTNAFALFGSVEIDLTEALFGQRLTVVNATSVFGSVEIKVPENISLRGSGTGIFGNFEVDTLESADPEAPVVVVNGYSVFGNVEAKPKRGKLIANLHKQLRKHLGG</sequence>
<protein>
    <submittedName>
        <fullName evidence="4">DUF1707 and DUF2154 domain-containing protein</fullName>
    </submittedName>
</protein>
<dbReference type="InterPro" id="IPR024425">
    <property type="entry name" value="LiaF-like_C"/>
</dbReference>
<feature type="domain" description="DUF1707" evidence="2">
    <location>
        <begin position="31"/>
        <end position="83"/>
    </location>
</feature>
<gene>
    <name evidence="4" type="ORF">CP967_11635</name>
</gene>
<dbReference type="RefSeq" id="WP_150487906.1">
    <property type="nucleotide sequence ID" value="NZ_BMUV01000001.1"/>
</dbReference>
<feature type="domain" description="Cell wall-active antibiotics response LiaF-like C-terminal" evidence="3">
    <location>
        <begin position="120"/>
        <end position="186"/>
    </location>
</feature>
<dbReference type="EMBL" id="CP023702">
    <property type="protein sequence ID" value="QEU72559.1"/>
    <property type="molecule type" value="Genomic_DNA"/>
</dbReference>
<feature type="region of interest" description="Disordered" evidence="1">
    <location>
        <begin position="1"/>
        <end position="34"/>
    </location>
</feature>
<evidence type="ECO:0000259" key="3">
    <source>
        <dbReference type="Pfam" id="PF09922"/>
    </source>
</evidence>
<evidence type="ECO:0000256" key="1">
    <source>
        <dbReference type="SAM" id="MobiDB-lite"/>
    </source>
</evidence>
<dbReference type="PANTHER" id="PTHR40763">
    <property type="entry name" value="MEMBRANE PROTEIN-RELATED"/>
    <property type="match status" value="1"/>
</dbReference>
<evidence type="ECO:0000313" key="4">
    <source>
        <dbReference type="EMBL" id="QEU72559.1"/>
    </source>
</evidence>
<dbReference type="Proteomes" id="UP000326178">
    <property type="component" value="Chromosome"/>
</dbReference>
<organism evidence="4 5">
    <name type="scientific">Streptomyces nitrosporeus</name>
    <dbReference type="NCBI Taxonomy" id="28894"/>
    <lineage>
        <taxon>Bacteria</taxon>
        <taxon>Bacillati</taxon>
        <taxon>Actinomycetota</taxon>
        <taxon>Actinomycetes</taxon>
        <taxon>Kitasatosporales</taxon>
        <taxon>Streptomycetaceae</taxon>
        <taxon>Streptomyces</taxon>
    </lineage>
</organism>
<reference evidence="4 5" key="1">
    <citation type="submission" date="2017-09" db="EMBL/GenBank/DDBJ databases">
        <authorList>
            <person name="Lee N."/>
            <person name="Cho B.-K."/>
        </authorList>
    </citation>
    <scope>NUCLEOTIDE SEQUENCE [LARGE SCALE GENOMIC DNA]</scope>
    <source>
        <strain evidence="4 5">ATCC 12769</strain>
    </source>
</reference>
<feature type="region of interest" description="Disordered" evidence="1">
    <location>
        <begin position="83"/>
        <end position="103"/>
    </location>
</feature>
<name>A0A5J6F828_9ACTN</name>
<dbReference type="PANTHER" id="PTHR40763:SF4">
    <property type="entry name" value="DUF1707 DOMAIN-CONTAINING PROTEIN"/>
    <property type="match status" value="1"/>
</dbReference>
<feature type="compositionally biased region" description="Low complexity" evidence="1">
    <location>
        <begin position="1"/>
        <end position="12"/>
    </location>
</feature>
<dbReference type="OrthoDB" id="4772576at2"/>
<dbReference type="Pfam" id="PF09922">
    <property type="entry name" value="LiaF-like_C"/>
    <property type="match status" value="1"/>
</dbReference>
<evidence type="ECO:0000259" key="2">
    <source>
        <dbReference type="Pfam" id="PF08044"/>
    </source>
</evidence>
<keyword evidence="5" id="KW-1185">Reference proteome</keyword>
<proteinExistence type="predicted"/>